<dbReference type="AlphaFoldDB" id="A0A1W9KUC5"/>
<sequence length="182" mass="20600">MLNKYVYALVMLIIMAAWFAKGPVSVPKPAIKDANQSPPLAEIKSDLNSADMKPDATEVIGKCNIEFINDVAMNVNAHDVVKNSLLKLTGWAMDDQHERLPEKVIVRFTNSANKHFYAIARTGLKRNDVRDYFRLSDRVLGAGFDLHLNTRDLPAGIYSLTLLIQFDRKTYVCDNNRKINMM</sequence>
<keyword evidence="1" id="KW-1133">Transmembrane helix</keyword>
<organism evidence="2 3">
    <name type="scientific">Rhodoferax ferrireducens</name>
    <dbReference type="NCBI Taxonomy" id="192843"/>
    <lineage>
        <taxon>Bacteria</taxon>
        <taxon>Pseudomonadati</taxon>
        <taxon>Pseudomonadota</taxon>
        <taxon>Betaproteobacteria</taxon>
        <taxon>Burkholderiales</taxon>
        <taxon>Comamonadaceae</taxon>
        <taxon>Rhodoferax</taxon>
    </lineage>
</organism>
<accession>A0A1W9KUC5</accession>
<keyword evidence="1" id="KW-0812">Transmembrane</keyword>
<evidence type="ECO:0000256" key="1">
    <source>
        <dbReference type="SAM" id="Phobius"/>
    </source>
</evidence>
<comment type="caution">
    <text evidence="2">The sequence shown here is derived from an EMBL/GenBank/DDBJ whole genome shotgun (WGS) entry which is preliminary data.</text>
</comment>
<keyword evidence="1" id="KW-0472">Membrane</keyword>
<name>A0A1W9KUC5_9BURK</name>
<dbReference type="Proteomes" id="UP000192505">
    <property type="component" value="Unassembled WGS sequence"/>
</dbReference>
<dbReference type="EMBL" id="MTEI01000005">
    <property type="protein sequence ID" value="OQW88113.1"/>
    <property type="molecule type" value="Genomic_DNA"/>
</dbReference>
<evidence type="ECO:0000313" key="2">
    <source>
        <dbReference type="EMBL" id="OQW88113.1"/>
    </source>
</evidence>
<protein>
    <submittedName>
        <fullName evidence="2">Uncharacterized protein</fullName>
    </submittedName>
</protein>
<gene>
    <name evidence="2" type="ORF">BWK72_10245</name>
</gene>
<proteinExistence type="predicted"/>
<evidence type="ECO:0000313" key="3">
    <source>
        <dbReference type="Proteomes" id="UP000192505"/>
    </source>
</evidence>
<reference evidence="2 3" key="1">
    <citation type="submission" date="2017-01" db="EMBL/GenBank/DDBJ databases">
        <title>Novel large sulfur bacteria in the metagenomes of groundwater-fed chemosynthetic microbial mats in the Lake Huron basin.</title>
        <authorList>
            <person name="Sharrar A.M."/>
            <person name="Flood B.E."/>
            <person name="Bailey J.V."/>
            <person name="Jones D.S."/>
            <person name="Biddanda B."/>
            <person name="Ruberg S.A."/>
            <person name="Marcus D.N."/>
            <person name="Dick G.J."/>
        </authorList>
    </citation>
    <scope>NUCLEOTIDE SEQUENCE [LARGE SCALE GENOMIC DNA]</scope>
    <source>
        <strain evidence="2">A7</strain>
    </source>
</reference>
<feature type="transmembrane region" description="Helical" evidence="1">
    <location>
        <begin position="6"/>
        <end position="24"/>
    </location>
</feature>